<protein>
    <submittedName>
        <fullName evidence="1">Uncharacterized protein</fullName>
    </submittedName>
</protein>
<dbReference type="AlphaFoldDB" id="A0A0W0WMG9"/>
<name>A0A0W0WMG9_9GAMM</name>
<keyword evidence="2" id="KW-1185">Reference proteome</keyword>
<dbReference type="Proteomes" id="UP000054725">
    <property type="component" value="Unassembled WGS sequence"/>
</dbReference>
<evidence type="ECO:0000313" key="2">
    <source>
        <dbReference type="Proteomes" id="UP000054725"/>
    </source>
</evidence>
<organism evidence="1 2">
    <name type="scientific">Legionella nautarum</name>
    <dbReference type="NCBI Taxonomy" id="45070"/>
    <lineage>
        <taxon>Bacteria</taxon>
        <taxon>Pseudomonadati</taxon>
        <taxon>Pseudomonadota</taxon>
        <taxon>Gammaproteobacteria</taxon>
        <taxon>Legionellales</taxon>
        <taxon>Legionellaceae</taxon>
        <taxon>Legionella</taxon>
    </lineage>
</organism>
<accession>A0A0W0WMG9</accession>
<comment type="caution">
    <text evidence="1">The sequence shown here is derived from an EMBL/GenBank/DDBJ whole genome shotgun (WGS) entry which is preliminary data.</text>
</comment>
<proteinExistence type="predicted"/>
<evidence type="ECO:0000313" key="1">
    <source>
        <dbReference type="EMBL" id="KTD33286.1"/>
    </source>
</evidence>
<dbReference type="EMBL" id="LNYO01000024">
    <property type="protein sequence ID" value="KTD33286.1"/>
    <property type="molecule type" value="Genomic_DNA"/>
</dbReference>
<gene>
    <name evidence="1" type="ORF">Lnau_2934</name>
</gene>
<dbReference type="PATRIC" id="fig|45070.6.peg.3095"/>
<sequence length="51" mass="5831">MLGQGCYPGSFSKHLGSTLQQRHLSLIVQDSQTLCRHLLDWYPLTLLSCHF</sequence>
<reference evidence="1 2" key="1">
    <citation type="submission" date="2015-11" db="EMBL/GenBank/DDBJ databases">
        <title>Genomic analysis of 38 Legionella species identifies large and diverse effector repertoires.</title>
        <authorList>
            <person name="Burstein D."/>
            <person name="Amaro F."/>
            <person name="Zusman T."/>
            <person name="Lifshitz Z."/>
            <person name="Cohen O."/>
            <person name="Gilbert J.A."/>
            <person name="Pupko T."/>
            <person name="Shuman H.A."/>
            <person name="Segal G."/>
        </authorList>
    </citation>
    <scope>NUCLEOTIDE SEQUENCE [LARGE SCALE GENOMIC DNA]</scope>
    <source>
        <strain evidence="1 2">ATCC 49506</strain>
    </source>
</reference>
<dbReference type="STRING" id="45070.Lnau_2934"/>